<evidence type="ECO:0000313" key="2">
    <source>
        <dbReference type="EMBL" id="QXP45136.1"/>
    </source>
</evidence>
<reference evidence="2 3" key="1">
    <citation type="journal article" date="2021" name="Microbiol. Resour. Announc.">
        <title>Genome Sequences of Bacteriophages cd2, cd3, and cd4, which Specifically Target Carnobacterium divergens.</title>
        <authorList>
            <person name="Zhang P."/>
            <person name="Britton A.P."/>
            <person name="Visser K.A."/>
            <person name="Welke C.A."/>
            <person name="Wassink H."/>
            <person name="Prins E."/>
            <person name="Yang X."/>
            <person name="Martin-Visscher L.A."/>
        </authorList>
    </citation>
    <scope>NUCLEOTIDE SEQUENCE [LARGE SCALE GENOMIC DNA]</scope>
    <source>
        <strain evidence="3">cd2</strain>
    </source>
</reference>
<feature type="region of interest" description="Disordered" evidence="1">
    <location>
        <begin position="467"/>
        <end position="512"/>
    </location>
</feature>
<gene>
    <name evidence="2" type="ORF">cd2_010</name>
</gene>
<evidence type="ECO:0000256" key="1">
    <source>
        <dbReference type="SAM" id="MobiDB-lite"/>
    </source>
</evidence>
<keyword evidence="3" id="KW-1185">Reference proteome</keyword>
<dbReference type="EMBL" id="MZ398135">
    <property type="protein sequence ID" value="QXP45136.1"/>
    <property type="molecule type" value="Genomic_DNA"/>
</dbReference>
<protein>
    <submittedName>
        <fullName evidence="2">Portal protein</fullName>
    </submittedName>
</protein>
<name>A0AAE7SUT6_9CAUD</name>
<feature type="compositionally biased region" description="Polar residues" evidence="1">
    <location>
        <begin position="467"/>
        <end position="495"/>
    </location>
</feature>
<dbReference type="NCBIfam" id="TIGR01538">
    <property type="entry name" value="portal_SPP1"/>
    <property type="match status" value="1"/>
</dbReference>
<dbReference type="Pfam" id="PF05133">
    <property type="entry name" value="SPP1_portal"/>
    <property type="match status" value="1"/>
</dbReference>
<dbReference type="Proteomes" id="UP000827445">
    <property type="component" value="Segment"/>
</dbReference>
<accession>A0AAE7SUT6</accession>
<evidence type="ECO:0000313" key="3">
    <source>
        <dbReference type="Proteomes" id="UP000827445"/>
    </source>
</evidence>
<dbReference type="InterPro" id="IPR021145">
    <property type="entry name" value="Portal_protein_SPP1_Gp6-like"/>
</dbReference>
<organism evidence="2 3">
    <name type="scientific">Carnobacterium phage cd2</name>
    <dbReference type="NCBI Taxonomy" id="2849244"/>
    <lineage>
        <taxon>Viruses</taxon>
        <taxon>Duplodnaviria</taxon>
        <taxon>Heunggongvirae</taxon>
        <taxon>Uroviricota</taxon>
        <taxon>Caudoviricetes</taxon>
        <taxon>Carnodivirus</taxon>
        <taxon>Carnodivirus cd2-like</taxon>
    </lineage>
</organism>
<sequence length="512" mass="57474">MSIPYNQANAGENPTTNSVRKFYIEDDFTTKDIIGLVEQHIANSATYDKLYNYYKGNQSIQNRNFNDHNKPNNKIVNNFCKLVVDTSASFLMSEPVTYTSKNKSTLKAIKEVLDVNNVNNVNLEEAKLSAIMGHVFEIHWIGEQGHRFKQISAEHCFIAYSMDVEETPLVACNYKAYTMLDGTKRRRVEIYTRETFSTISYDYIAEAKATNDAYQNIKYTDVIPHNFGELPVIEIVANDERLGDFEGAMSIQDAYNLVQSDTANDINYWNDAYLHFDGLELTEDDDIADMKNDRVFVTPPSPAGSTSIRFITKEVNDKHLENFKSRLSEDFFRFTQTADVSGSNFTASSGVAIKYRTQTLENKTSIKEVKFKDAMKKRHRLIAHTINLPKDSSKYLDPDIISVTFTRNLPASLTELSDMIVKLQGIVSNETLIGTIPFVEDVAGEQALVSKEAESAIMRTTGVPVAQQANTKLDNNPDASPAVETNSTMTATSAKAKQVARTKKPLNQPKAT</sequence>
<proteinExistence type="predicted"/>
<dbReference type="InterPro" id="IPR006428">
    <property type="entry name" value="Portal_SPP1-type"/>
</dbReference>